<name>A0A9N9NBA6_9GLOM</name>
<dbReference type="Gene3D" id="3.30.200.20">
    <property type="entry name" value="Phosphorylase Kinase, domain 1"/>
    <property type="match status" value="1"/>
</dbReference>
<dbReference type="EMBL" id="CAJVPV010021911">
    <property type="protein sequence ID" value="CAG8719296.1"/>
    <property type="molecule type" value="Genomic_DNA"/>
</dbReference>
<gene>
    <name evidence="1" type="ORF">AMORRO_LOCUS13229</name>
</gene>
<dbReference type="SUPFAM" id="SSF56112">
    <property type="entry name" value="Protein kinase-like (PK-like)"/>
    <property type="match status" value="1"/>
</dbReference>
<organism evidence="1 2">
    <name type="scientific">Acaulospora morrowiae</name>
    <dbReference type="NCBI Taxonomy" id="94023"/>
    <lineage>
        <taxon>Eukaryota</taxon>
        <taxon>Fungi</taxon>
        <taxon>Fungi incertae sedis</taxon>
        <taxon>Mucoromycota</taxon>
        <taxon>Glomeromycotina</taxon>
        <taxon>Glomeromycetes</taxon>
        <taxon>Diversisporales</taxon>
        <taxon>Acaulosporaceae</taxon>
        <taxon>Acaulospora</taxon>
    </lineage>
</organism>
<dbReference type="Proteomes" id="UP000789342">
    <property type="component" value="Unassembled WGS sequence"/>
</dbReference>
<proteinExistence type="predicted"/>
<sequence>GNRNIDDFIKSTHLKLRADTRHVLEWIPFEEFGNIEKIGNGGFSQIFRATWNKGIITSVNAIGTARRSSMEVILKVLDKSQDIDVEFLKELDLTYKFMNSRTIYYLISVYGVTQDSESKNYAFVLQYIRDEAEKDRKQLIALNKLLTKDLGIEHPNSKYHSRLLNPMLDSLGLSVNSTHLFKSGQISEFSSRSSFDILNINSVNSGIKSRAENIRCKLEVIENKDHDKIKQECEEHIDVDRKNDRNTESTQLLFQTSTVMSPGACNFENNMDECNWNNQQWDQFIPFDSETCTFMSLGAGTYNHVVEDIHPWNYNHAQLWNYNHTVNNAQPWNEYTYVQPDFREQINTSQRVYDHETKSHILNTQQWGQHTQSNCEEYTTTVRNAHDYIAEGTQPWNQDAKKNTMS</sequence>
<dbReference type="AlphaFoldDB" id="A0A9N9NBA6"/>
<evidence type="ECO:0000313" key="1">
    <source>
        <dbReference type="EMBL" id="CAG8719296.1"/>
    </source>
</evidence>
<protein>
    <submittedName>
        <fullName evidence="1">7766_t:CDS:1</fullName>
    </submittedName>
</protein>
<dbReference type="InterPro" id="IPR011009">
    <property type="entry name" value="Kinase-like_dom_sf"/>
</dbReference>
<feature type="non-terminal residue" evidence="1">
    <location>
        <position position="406"/>
    </location>
</feature>
<evidence type="ECO:0000313" key="2">
    <source>
        <dbReference type="Proteomes" id="UP000789342"/>
    </source>
</evidence>
<comment type="caution">
    <text evidence="1">The sequence shown here is derived from an EMBL/GenBank/DDBJ whole genome shotgun (WGS) entry which is preliminary data.</text>
</comment>
<keyword evidence="2" id="KW-1185">Reference proteome</keyword>
<reference evidence="1" key="1">
    <citation type="submission" date="2021-06" db="EMBL/GenBank/DDBJ databases">
        <authorList>
            <person name="Kallberg Y."/>
            <person name="Tangrot J."/>
            <person name="Rosling A."/>
        </authorList>
    </citation>
    <scope>NUCLEOTIDE SEQUENCE</scope>
    <source>
        <strain evidence="1">CL551</strain>
    </source>
</reference>
<accession>A0A9N9NBA6</accession>